<sequence length="488" mass="54522">MGAVIEKAVNVAVETVLAEMIRVVSLKFEEFRREMTAKEKENQNIRQMLEISRSQMKTMRKYVNVLCAKDSRPVLTNPRHSLPQSDVLRTQEIHVDGSPVSQRLKPRREAHSTTFSGGNVAFPKPRNPDPTADIDRIIWERQRLHLSKPHDVVQGPVRTEGQSSTDIHPVEMNEAIVNLAPTKDEDADSPLEQSGCQLSEACESVWCGMHLESFENQNIETQDSNTHSLVSRFEGKDADNSTSTEVALPLEVKEEESEIEIVCVKTEPTETSTPSTSECPGLALDQLATASTSRGSLSTTETHQAPSNTVVHTDTTISSMGTSTYVDPQLSVAGVQRPMRIWRKDLNLYEEYKRQRAELRRRSQNRQRELEQSLPQALLADLVRERREKTRLRVARWRAKRKLQACLMTSQPAQLNGQPAPIVHAQRGFARAQRRGRTPGPYGTSVQSHPGTEAYNPPVQLGSNPSVQTHTHNIGIGLTSPGTAPFLQ</sequence>
<organism evidence="2 3">
    <name type="scientific">Chanos chanos</name>
    <name type="common">Milkfish</name>
    <name type="synonym">Mugil chanos</name>
    <dbReference type="NCBI Taxonomy" id="29144"/>
    <lineage>
        <taxon>Eukaryota</taxon>
        <taxon>Metazoa</taxon>
        <taxon>Chordata</taxon>
        <taxon>Craniata</taxon>
        <taxon>Vertebrata</taxon>
        <taxon>Euteleostomi</taxon>
        <taxon>Actinopterygii</taxon>
        <taxon>Neopterygii</taxon>
        <taxon>Teleostei</taxon>
        <taxon>Ostariophysi</taxon>
        <taxon>Gonorynchiformes</taxon>
        <taxon>Chanidae</taxon>
        <taxon>Chanos</taxon>
    </lineage>
</organism>
<gene>
    <name evidence="3" type="primary">LOC115822752</name>
</gene>
<dbReference type="AlphaFoldDB" id="A0A6J2WGP5"/>
<feature type="region of interest" description="Disordered" evidence="1">
    <location>
        <begin position="99"/>
        <end position="129"/>
    </location>
</feature>
<dbReference type="RefSeq" id="XP_030642531.1">
    <property type="nucleotide sequence ID" value="XM_030786671.1"/>
</dbReference>
<dbReference type="OrthoDB" id="8958382at2759"/>
<accession>A0A6J2WGP5</accession>
<evidence type="ECO:0000313" key="2">
    <source>
        <dbReference type="Proteomes" id="UP000504632"/>
    </source>
</evidence>
<dbReference type="Proteomes" id="UP000504632">
    <property type="component" value="Chromosome 10"/>
</dbReference>
<reference evidence="3" key="1">
    <citation type="submission" date="2025-08" db="UniProtKB">
        <authorList>
            <consortium name="RefSeq"/>
        </authorList>
    </citation>
    <scope>IDENTIFICATION</scope>
</reference>
<protein>
    <submittedName>
        <fullName evidence="3">Uncharacterized protein LOC115822752</fullName>
    </submittedName>
</protein>
<evidence type="ECO:0000313" key="3">
    <source>
        <dbReference type="RefSeq" id="XP_030642531.1"/>
    </source>
</evidence>
<dbReference type="InParanoid" id="A0A6J2WGP5"/>
<proteinExistence type="predicted"/>
<name>A0A6J2WGP5_CHACN</name>
<dbReference type="GeneID" id="115822752"/>
<keyword evidence="2" id="KW-1185">Reference proteome</keyword>
<evidence type="ECO:0000256" key="1">
    <source>
        <dbReference type="SAM" id="MobiDB-lite"/>
    </source>
</evidence>